<dbReference type="InterPro" id="IPR014001">
    <property type="entry name" value="Helicase_ATP-bd"/>
</dbReference>
<dbReference type="EMBL" id="JBBCAQ010000036">
    <property type="protein sequence ID" value="KAK7575560.1"/>
    <property type="molecule type" value="Genomic_DNA"/>
</dbReference>
<dbReference type="SMART" id="SM00487">
    <property type="entry name" value="DEXDc"/>
    <property type="match status" value="1"/>
</dbReference>
<dbReference type="Pfam" id="PF00176">
    <property type="entry name" value="SNF2-rel_dom"/>
    <property type="match status" value="1"/>
</dbReference>
<dbReference type="Proteomes" id="UP001367676">
    <property type="component" value="Unassembled WGS sequence"/>
</dbReference>
<dbReference type="CDD" id="cd18010">
    <property type="entry name" value="DEXHc_HARP_SMARCAL1"/>
    <property type="match status" value="1"/>
</dbReference>
<gene>
    <name evidence="10" type="ORF">V9T40_011846</name>
</gene>
<dbReference type="Pfam" id="PF07443">
    <property type="entry name" value="HARP"/>
    <property type="match status" value="1"/>
</dbReference>
<dbReference type="PANTHER" id="PTHR45766">
    <property type="entry name" value="DNA ANNEALING HELICASE AND ENDONUCLEASE ZRANB3 FAMILY MEMBER"/>
    <property type="match status" value="1"/>
</dbReference>
<feature type="coiled-coil region" evidence="5">
    <location>
        <begin position="705"/>
        <end position="732"/>
    </location>
</feature>
<evidence type="ECO:0000259" key="9">
    <source>
        <dbReference type="PROSITE" id="PS51467"/>
    </source>
</evidence>
<dbReference type="GO" id="GO:0031297">
    <property type="term" value="P:replication fork processing"/>
    <property type="evidence" value="ECO:0007669"/>
    <property type="project" value="TreeGrafter"/>
</dbReference>
<dbReference type="InterPro" id="IPR000330">
    <property type="entry name" value="SNF2_N"/>
</dbReference>
<dbReference type="GO" id="GO:0016787">
    <property type="term" value="F:hydrolase activity"/>
    <property type="evidence" value="ECO:0007669"/>
    <property type="project" value="UniProtKB-KW"/>
</dbReference>
<comment type="subcellular location">
    <subcellularLocation>
        <location evidence="1">Nucleus</location>
    </subcellularLocation>
</comment>
<evidence type="ECO:0000256" key="6">
    <source>
        <dbReference type="SAM" id="MobiDB-lite"/>
    </source>
</evidence>
<protein>
    <recommendedName>
        <fullName evidence="12">SWI/SNF-related matrix-associated actin-dependent regulator of chromatin subfamily A-like protein 1</fullName>
    </recommendedName>
</protein>
<sequence>MASLTDEQRRRIEENKRKALAIRAAKQSPGPNSHIFSGPAVGVSTSSKTYTGSSSNPYSSNSHSPALNSSSPASKPSSPFAISNAFSTSSNQPSNNHPISGSASSNLDGRNTRTLPVTFFDTNSSKSNLNNNKSVSENTPLNGIFYGNSPAAASVTVSFSLLSSIRFIIDFPFNDIIVKVLKTIPGKLYDPRRARWNFPLSSYNICKSELQSIKEFPVQIKSLPNYIVKVFIQNPRPNLDYKSIDLSRISDTLVSNLYPFQKEGVQFGISKNGRCIIADDMGLGKTIQALGIAHYYSADWPLLIVCPSSMRYQWEEEIRNNIPDIPVTRIFVQAKSKEQIHNPRILITSYDLMARTGELLKELKFGVIIMDESHSMKNLKANRTKTALMLISQAKRCILLSGTPALSRPFELFPQIKALEPKAFSGQEFGFRYCDAKMSKFGWDFTGSSNMDELRVLLEEQFMIRRLKSNVLDQLPSKVRQVVILDKESIKAGSKTMSDLALKLNDEHLKGAEKRGTLLSYFAETAKIKIKAIKNYICELLETGSKFLVFAHHKIVLDEICKLLEEKETFYIRIDGAVSSDERKSVCDQFQFEDKFRVAVLSITAASTGITLTAANMVIFAELFWNPGILTQAEDRVHRIGQQDSVLVQYLLASGTADDHLWTLVKSKLDTLNQAGLSKDSFSCERTTMVSTKDNKKIEDYFDDMQDYDADLSQMLDEVEESESKRIKLANENVS</sequence>
<dbReference type="InterPro" id="IPR049730">
    <property type="entry name" value="SNF2/RAD54-like_C"/>
</dbReference>
<feature type="domain" description="HARP" evidence="9">
    <location>
        <begin position="149"/>
        <end position="224"/>
    </location>
</feature>
<dbReference type="GO" id="GO:0006281">
    <property type="term" value="P:DNA repair"/>
    <property type="evidence" value="ECO:0007669"/>
    <property type="project" value="TreeGrafter"/>
</dbReference>
<dbReference type="PROSITE" id="PS51467">
    <property type="entry name" value="HARP"/>
    <property type="match status" value="1"/>
</dbReference>
<dbReference type="Pfam" id="PF00271">
    <property type="entry name" value="Helicase_C"/>
    <property type="match status" value="1"/>
</dbReference>
<feature type="compositionally biased region" description="Polar residues" evidence="6">
    <location>
        <begin position="84"/>
        <end position="115"/>
    </location>
</feature>
<evidence type="ECO:0000259" key="8">
    <source>
        <dbReference type="PROSITE" id="PS51194"/>
    </source>
</evidence>
<feature type="compositionally biased region" description="Low complexity" evidence="6">
    <location>
        <begin position="44"/>
        <end position="83"/>
    </location>
</feature>
<keyword evidence="3" id="KW-0539">Nucleus</keyword>
<evidence type="ECO:0000259" key="7">
    <source>
        <dbReference type="PROSITE" id="PS51192"/>
    </source>
</evidence>
<evidence type="ECO:0008006" key="12">
    <source>
        <dbReference type="Google" id="ProtNLM"/>
    </source>
</evidence>
<keyword evidence="11" id="KW-1185">Reference proteome</keyword>
<evidence type="ECO:0000256" key="1">
    <source>
        <dbReference type="ARBA" id="ARBA00004123"/>
    </source>
</evidence>
<name>A0AAN9T8I4_9HEMI</name>
<dbReference type="PANTHER" id="PTHR45766:SF6">
    <property type="entry name" value="SWI_SNF-RELATED MATRIX-ASSOCIATED ACTIN-DEPENDENT REGULATOR OF CHROMATIN SUBFAMILY A-LIKE PROTEIN 1"/>
    <property type="match status" value="1"/>
</dbReference>
<dbReference type="SMART" id="SM00490">
    <property type="entry name" value="HELICc"/>
    <property type="match status" value="1"/>
</dbReference>
<feature type="domain" description="Helicase ATP-binding" evidence="7">
    <location>
        <begin position="266"/>
        <end position="422"/>
    </location>
</feature>
<dbReference type="InterPro" id="IPR038718">
    <property type="entry name" value="SNF2-like_sf"/>
</dbReference>
<evidence type="ECO:0000256" key="4">
    <source>
        <dbReference type="PROSITE-ProRule" id="PRU00800"/>
    </source>
</evidence>
<feature type="compositionally biased region" description="Basic and acidic residues" evidence="6">
    <location>
        <begin position="1"/>
        <end position="17"/>
    </location>
</feature>
<dbReference type="InterPro" id="IPR027417">
    <property type="entry name" value="P-loop_NTPase"/>
</dbReference>
<dbReference type="Gene3D" id="3.40.50.300">
    <property type="entry name" value="P-loop containing nucleotide triphosphate hydrolases"/>
    <property type="match status" value="1"/>
</dbReference>
<dbReference type="FunFam" id="3.40.50.300:FF:003021">
    <property type="entry name" value="Uncharacterized protein (Fragment)"/>
    <property type="match status" value="1"/>
</dbReference>
<dbReference type="PROSITE" id="PS51192">
    <property type="entry name" value="HELICASE_ATP_BIND_1"/>
    <property type="match status" value="1"/>
</dbReference>
<reference evidence="10 11" key="1">
    <citation type="submission" date="2024-03" db="EMBL/GenBank/DDBJ databases">
        <title>Adaptation during the transition from Ophiocordyceps entomopathogen to insect associate is accompanied by gene loss and intensified selection.</title>
        <authorList>
            <person name="Ward C.M."/>
            <person name="Onetto C.A."/>
            <person name="Borneman A.R."/>
        </authorList>
    </citation>
    <scope>NUCLEOTIDE SEQUENCE [LARGE SCALE GENOMIC DNA]</scope>
    <source>
        <strain evidence="10">AWRI1</strain>
        <tissue evidence="10">Single Adult Female</tissue>
    </source>
</reference>
<dbReference type="Gene3D" id="3.40.50.10810">
    <property type="entry name" value="Tandem AAA-ATPase domain"/>
    <property type="match status" value="1"/>
</dbReference>
<keyword evidence="5" id="KW-0175">Coiled coil</keyword>
<dbReference type="InterPro" id="IPR010003">
    <property type="entry name" value="HARP_dom"/>
</dbReference>
<comment type="caution">
    <text evidence="10">The sequence shown here is derived from an EMBL/GenBank/DDBJ whole genome shotgun (WGS) entry which is preliminary data.</text>
</comment>
<dbReference type="SUPFAM" id="SSF52540">
    <property type="entry name" value="P-loop containing nucleoside triphosphate hydrolases"/>
    <property type="match status" value="2"/>
</dbReference>
<dbReference type="AlphaFoldDB" id="A0AAN9T8I4"/>
<evidence type="ECO:0000256" key="5">
    <source>
        <dbReference type="SAM" id="Coils"/>
    </source>
</evidence>
<dbReference type="PROSITE" id="PS51194">
    <property type="entry name" value="HELICASE_CTER"/>
    <property type="match status" value="1"/>
</dbReference>
<dbReference type="GO" id="GO:0005524">
    <property type="term" value="F:ATP binding"/>
    <property type="evidence" value="ECO:0007669"/>
    <property type="project" value="InterPro"/>
</dbReference>
<feature type="region of interest" description="Disordered" evidence="6">
    <location>
        <begin position="1"/>
        <end position="118"/>
    </location>
</feature>
<dbReference type="GO" id="GO:0043596">
    <property type="term" value="C:nuclear replication fork"/>
    <property type="evidence" value="ECO:0007669"/>
    <property type="project" value="TreeGrafter"/>
</dbReference>
<evidence type="ECO:0000256" key="2">
    <source>
        <dbReference type="ARBA" id="ARBA00022801"/>
    </source>
</evidence>
<keyword evidence="2" id="KW-0378">Hydrolase</keyword>
<feature type="domain" description="Helicase C-terminal" evidence="8">
    <location>
        <begin position="532"/>
        <end position="690"/>
    </location>
</feature>
<dbReference type="InterPro" id="IPR001650">
    <property type="entry name" value="Helicase_C-like"/>
</dbReference>
<evidence type="ECO:0000313" key="11">
    <source>
        <dbReference type="Proteomes" id="UP001367676"/>
    </source>
</evidence>
<accession>A0AAN9T8I4</accession>
<comment type="similarity">
    <text evidence="4">Belongs to the SNF2/RAD54 helicase family. SMARCAL1 subfamily.</text>
</comment>
<organism evidence="10 11">
    <name type="scientific">Parthenolecanium corni</name>
    <dbReference type="NCBI Taxonomy" id="536013"/>
    <lineage>
        <taxon>Eukaryota</taxon>
        <taxon>Metazoa</taxon>
        <taxon>Ecdysozoa</taxon>
        <taxon>Arthropoda</taxon>
        <taxon>Hexapoda</taxon>
        <taxon>Insecta</taxon>
        <taxon>Pterygota</taxon>
        <taxon>Neoptera</taxon>
        <taxon>Paraneoptera</taxon>
        <taxon>Hemiptera</taxon>
        <taxon>Sternorrhyncha</taxon>
        <taxon>Coccoidea</taxon>
        <taxon>Coccidae</taxon>
        <taxon>Parthenolecanium</taxon>
    </lineage>
</organism>
<evidence type="ECO:0000313" key="10">
    <source>
        <dbReference type="EMBL" id="KAK7575560.1"/>
    </source>
</evidence>
<proteinExistence type="inferred from homology"/>
<dbReference type="CDD" id="cd18793">
    <property type="entry name" value="SF2_C_SNF"/>
    <property type="match status" value="1"/>
</dbReference>
<evidence type="ECO:0000256" key="3">
    <source>
        <dbReference type="ARBA" id="ARBA00023242"/>
    </source>
</evidence>